<keyword evidence="5" id="KW-0647">Proteasome</keyword>
<reference evidence="4" key="1">
    <citation type="journal article" date="2015" name="Nat. Genet.">
        <title>The pineapple genome and the evolution of CAM photosynthesis.</title>
        <authorList>
            <person name="Ming R."/>
            <person name="VanBuren R."/>
            <person name="Wai C.M."/>
            <person name="Tang H."/>
            <person name="Schatz M.C."/>
            <person name="Bowers J.E."/>
            <person name="Lyons E."/>
            <person name="Wang M.L."/>
            <person name="Chen J."/>
            <person name="Biggers E."/>
            <person name="Zhang J."/>
            <person name="Huang L."/>
            <person name="Zhang L."/>
            <person name="Miao W."/>
            <person name="Zhang J."/>
            <person name="Ye Z."/>
            <person name="Miao C."/>
            <person name="Lin Z."/>
            <person name="Wang H."/>
            <person name="Zhou H."/>
            <person name="Yim W.C."/>
            <person name="Priest H.D."/>
            <person name="Zheng C."/>
            <person name="Woodhouse M."/>
            <person name="Edger P.P."/>
            <person name="Guyot R."/>
            <person name="Guo H.B."/>
            <person name="Guo H."/>
            <person name="Zheng G."/>
            <person name="Singh R."/>
            <person name="Sharma A."/>
            <person name="Min X."/>
            <person name="Zheng Y."/>
            <person name="Lee H."/>
            <person name="Gurtowski J."/>
            <person name="Sedlazeck F.J."/>
            <person name="Harkess A."/>
            <person name="McKain M.R."/>
            <person name="Liao Z."/>
            <person name="Fang J."/>
            <person name="Liu J."/>
            <person name="Zhang X."/>
            <person name="Zhang Q."/>
            <person name="Hu W."/>
            <person name="Qin Y."/>
            <person name="Wang K."/>
            <person name="Chen L.Y."/>
            <person name="Shirley N."/>
            <person name="Lin Y.R."/>
            <person name="Liu L.Y."/>
            <person name="Hernandez A.G."/>
            <person name="Wright C.L."/>
            <person name="Bulone V."/>
            <person name="Tuskan G.A."/>
            <person name="Heath K."/>
            <person name="Zee F."/>
            <person name="Moore P.H."/>
            <person name="Sunkar R."/>
            <person name="Leebens-Mack J.H."/>
            <person name="Mockler T."/>
            <person name="Bennetzen J.L."/>
            <person name="Freeling M."/>
            <person name="Sankoff D."/>
            <person name="Paterson A.H."/>
            <person name="Zhu X."/>
            <person name="Yang X."/>
            <person name="Smith J.A."/>
            <person name="Cushman J.C."/>
            <person name="Paull R.E."/>
            <person name="Yu Q."/>
        </authorList>
    </citation>
    <scope>NUCLEOTIDE SEQUENCE [LARGE SCALE GENOMIC DNA]</scope>
    <source>
        <strain evidence="4">cv. F153</strain>
    </source>
</reference>
<dbReference type="Gene3D" id="6.10.140.1710">
    <property type="match status" value="1"/>
</dbReference>
<gene>
    <name evidence="5" type="primary">LOC109706822</name>
</gene>
<dbReference type="GO" id="GO:0070682">
    <property type="term" value="P:proteasome regulatory particle assembly"/>
    <property type="evidence" value="ECO:0007669"/>
    <property type="project" value="InterPro"/>
</dbReference>
<evidence type="ECO:0000313" key="5">
    <source>
        <dbReference type="RefSeq" id="XP_020083418.1"/>
    </source>
</evidence>
<dbReference type="SUPFAM" id="SSF50156">
    <property type="entry name" value="PDZ domain-like"/>
    <property type="match status" value="1"/>
</dbReference>
<dbReference type="FunFam" id="2.30.42.10:FF:000107">
    <property type="entry name" value="26S proteasome non-ATPase regulatory subunit 9"/>
    <property type="match status" value="1"/>
</dbReference>
<dbReference type="Gene3D" id="2.30.42.10">
    <property type="match status" value="1"/>
</dbReference>
<dbReference type="Pfam" id="PF18265">
    <property type="entry name" value="Nas2_N"/>
    <property type="match status" value="1"/>
</dbReference>
<dbReference type="GO" id="GO:0005737">
    <property type="term" value="C:cytoplasm"/>
    <property type="evidence" value="ECO:0007669"/>
    <property type="project" value="TreeGrafter"/>
</dbReference>
<evidence type="ECO:0000256" key="1">
    <source>
        <dbReference type="ARBA" id="ARBA00023186"/>
    </source>
</evidence>
<dbReference type="SMART" id="SM00228">
    <property type="entry name" value="PDZ"/>
    <property type="match status" value="1"/>
</dbReference>
<proteinExistence type="predicted"/>
<protein>
    <submittedName>
        <fullName evidence="5">26S proteasome non-ATPase regulatory subunit 9 isoform X1</fullName>
    </submittedName>
</protein>
<dbReference type="PROSITE" id="PS50106">
    <property type="entry name" value="PDZ"/>
    <property type="match status" value="1"/>
</dbReference>
<organism evidence="4 5">
    <name type="scientific">Ananas comosus</name>
    <name type="common">Pineapple</name>
    <name type="synonym">Ananas ananas</name>
    <dbReference type="NCBI Taxonomy" id="4615"/>
    <lineage>
        <taxon>Eukaryota</taxon>
        <taxon>Viridiplantae</taxon>
        <taxon>Streptophyta</taxon>
        <taxon>Embryophyta</taxon>
        <taxon>Tracheophyta</taxon>
        <taxon>Spermatophyta</taxon>
        <taxon>Magnoliopsida</taxon>
        <taxon>Liliopsida</taxon>
        <taxon>Poales</taxon>
        <taxon>Bromeliaceae</taxon>
        <taxon>Bromelioideae</taxon>
        <taxon>Ananas</taxon>
    </lineage>
</organism>
<evidence type="ECO:0000313" key="4">
    <source>
        <dbReference type="Proteomes" id="UP000515123"/>
    </source>
</evidence>
<feature type="domain" description="PDZ" evidence="3">
    <location>
        <begin position="89"/>
        <end position="187"/>
    </location>
</feature>
<sequence length="212" mass="22928">MVGANVKAETLSLMERRAAMEADMNAIIDALSRPGGPGISGNLLDSQGFPRPDIDIPTVRAQRHRLAELRNDHKDITDKIDKNLQVLHSLRLGKNEPAIPGDAGASASHGVSSQYSPVEEDPIVRIPFAIIDEIVDDSPAAEDGLQLGDEIVKFGSVEIGDGLQAKLVSEAQSNQGRTVPLIIIRHGSVMNLNVIPRQWRGRGLLGCHFRIL</sequence>
<dbReference type="GeneID" id="109706822"/>
<evidence type="ECO:0000259" key="3">
    <source>
        <dbReference type="PROSITE" id="PS50106"/>
    </source>
</evidence>
<dbReference type="InterPro" id="IPR001478">
    <property type="entry name" value="PDZ"/>
</dbReference>
<dbReference type="AlphaFoldDB" id="A0A6P5EQ51"/>
<keyword evidence="1" id="KW-0143">Chaperone</keyword>
<dbReference type="Proteomes" id="UP000515123">
    <property type="component" value="Linkage group 2"/>
</dbReference>
<dbReference type="InterPro" id="IPR035269">
    <property type="entry name" value="PSMD9"/>
</dbReference>
<evidence type="ECO:0000256" key="2">
    <source>
        <dbReference type="SAM" id="MobiDB-lite"/>
    </source>
</evidence>
<dbReference type="PANTHER" id="PTHR12651:SF1">
    <property type="entry name" value="26S PROTEASOME NON-ATPASE REGULATORY SUBUNIT 9"/>
    <property type="match status" value="1"/>
</dbReference>
<feature type="region of interest" description="Disordered" evidence="2">
    <location>
        <begin position="97"/>
        <end position="116"/>
    </location>
</feature>
<dbReference type="Pfam" id="PF13180">
    <property type="entry name" value="PDZ_2"/>
    <property type="match status" value="1"/>
</dbReference>
<reference evidence="5" key="2">
    <citation type="submission" date="2025-08" db="UniProtKB">
        <authorList>
            <consortium name="RefSeq"/>
        </authorList>
    </citation>
    <scope>IDENTIFICATION</scope>
    <source>
        <tissue evidence="5">Leaf</tissue>
    </source>
</reference>
<dbReference type="OrthoDB" id="72325at2759"/>
<dbReference type="PANTHER" id="PTHR12651">
    <property type="entry name" value="26S PROTEASOME NON-ATPASE REGULATORY SUBUNIT 9"/>
    <property type="match status" value="1"/>
</dbReference>
<dbReference type="InterPro" id="IPR036034">
    <property type="entry name" value="PDZ_sf"/>
</dbReference>
<dbReference type="GO" id="GO:0005634">
    <property type="term" value="C:nucleus"/>
    <property type="evidence" value="ECO:0007669"/>
    <property type="project" value="TreeGrafter"/>
</dbReference>
<keyword evidence="4" id="KW-1185">Reference proteome</keyword>
<name>A0A6P5EQ51_ANACO</name>
<dbReference type="GO" id="GO:0000502">
    <property type="term" value="C:proteasome complex"/>
    <property type="evidence" value="ECO:0007669"/>
    <property type="project" value="UniProtKB-KW"/>
</dbReference>
<dbReference type="RefSeq" id="XP_020083418.1">
    <property type="nucleotide sequence ID" value="XM_020227829.1"/>
</dbReference>
<dbReference type="InterPro" id="IPR040815">
    <property type="entry name" value="Nas2_N"/>
</dbReference>
<accession>A0A6P5EQ51</accession>